<reference evidence="3 4" key="1">
    <citation type="journal article" date="2019" name="Int. J. Syst. Evol. Microbiol.">
        <title>The Global Catalogue of Microorganisms (GCM) 10K type strain sequencing project: providing services to taxonomists for standard genome sequencing and annotation.</title>
        <authorList>
            <consortium name="The Broad Institute Genomics Platform"/>
            <consortium name="The Broad Institute Genome Sequencing Center for Infectious Disease"/>
            <person name="Wu L."/>
            <person name="Ma J."/>
        </authorList>
    </citation>
    <scope>NUCLEOTIDE SEQUENCE [LARGE SCALE GENOMIC DNA]</scope>
    <source>
        <strain evidence="3 4">JCM 13004</strain>
    </source>
</reference>
<feature type="transmembrane region" description="Helical" evidence="1">
    <location>
        <begin position="129"/>
        <end position="149"/>
    </location>
</feature>
<dbReference type="Proteomes" id="UP001500037">
    <property type="component" value="Unassembled WGS sequence"/>
</dbReference>
<feature type="transmembrane region" description="Helical" evidence="1">
    <location>
        <begin position="35"/>
        <end position="55"/>
    </location>
</feature>
<evidence type="ECO:0000256" key="1">
    <source>
        <dbReference type="SAM" id="Phobius"/>
    </source>
</evidence>
<feature type="transmembrane region" description="Helical" evidence="1">
    <location>
        <begin position="76"/>
        <end position="95"/>
    </location>
</feature>
<organism evidence="3 4">
    <name type="scientific">Kitasatospora nipponensis</name>
    <dbReference type="NCBI Taxonomy" id="258049"/>
    <lineage>
        <taxon>Bacteria</taxon>
        <taxon>Bacillati</taxon>
        <taxon>Actinomycetota</taxon>
        <taxon>Actinomycetes</taxon>
        <taxon>Kitasatosporales</taxon>
        <taxon>Streptomycetaceae</taxon>
        <taxon>Kitasatospora</taxon>
    </lineage>
</organism>
<keyword evidence="1" id="KW-0812">Transmembrane</keyword>
<feature type="domain" description="Phosphatidic acid phosphatase type 2/haloperoxidase" evidence="2">
    <location>
        <begin position="125"/>
        <end position="186"/>
    </location>
</feature>
<keyword evidence="1" id="KW-0472">Membrane</keyword>
<gene>
    <name evidence="3" type="ORF">GCM10009665_64120</name>
</gene>
<comment type="caution">
    <text evidence="3">The sequence shown here is derived from an EMBL/GenBank/DDBJ whole genome shotgun (WGS) entry which is preliminary data.</text>
</comment>
<dbReference type="RefSeq" id="WP_344445624.1">
    <property type="nucleotide sequence ID" value="NZ_BAAALF010000175.1"/>
</dbReference>
<evidence type="ECO:0000313" key="3">
    <source>
        <dbReference type="EMBL" id="GAA1266256.1"/>
    </source>
</evidence>
<feature type="transmembrane region" description="Helical" evidence="1">
    <location>
        <begin position="169"/>
        <end position="187"/>
    </location>
</feature>
<protein>
    <recommendedName>
        <fullName evidence="2">Phosphatidic acid phosphatase type 2/haloperoxidase domain-containing protein</fullName>
    </recommendedName>
</protein>
<dbReference type="EMBL" id="BAAALF010000175">
    <property type="protein sequence ID" value="GAA1266256.1"/>
    <property type="molecule type" value="Genomic_DNA"/>
</dbReference>
<dbReference type="SUPFAM" id="SSF48317">
    <property type="entry name" value="Acid phosphatase/Vanadium-dependent haloperoxidase"/>
    <property type="match status" value="1"/>
</dbReference>
<evidence type="ECO:0000313" key="4">
    <source>
        <dbReference type="Proteomes" id="UP001500037"/>
    </source>
</evidence>
<dbReference type="Pfam" id="PF01569">
    <property type="entry name" value="PAP2"/>
    <property type="match status" value="1"/>
</dbReference>
<sequence>MPARTARTVTDTLQPRNLLLAGLPMLGWSAAGAPGAAWGLFTAVFTGLLPAWFIAHGVRRGSWTDRHIADRHQRTAVFLVILAGSAVALATLRLGHAPRELLAAAGCLLAVTVTLLAVTPLWKISVHAMVAGALAAMLLHTLGPTGWPAPVLAAAVTWSRVTLGDHTRAQALAGAATGAALALLAFAPL</sequence>
<accession>A0ABN1WWJ4</accession>
<dbReference type="InterPro" id="IPR036938">
    <property type="entry name" value="PAP2/HPO_sf"/>
</dbReference>
<keyword evidence="4" id="KW-1185">Reference proteome</keyword>
<name>A0ABN1WWJ4_9ACTN</name>
<dbReference type="InterPro" id="IPR000326">
    <property type="entry name" value="PAP2/HPO"/>
</dbReference>
<proteinExistence type="predicted"/>
<feature type="transmembrane region" description="Helical" evidence="1">
    <location>
        <begin position="101"/>
        <end position="122"/>
    </location>
</feature>
<evidence type="ECO:0000259" key="2">
    <source>
        <dbReference type="Pfam" id="PF01569"/>
    </source>
</evidence>
<keyword evidence="1" id="KW-1133">Transmembrane helix</keyword>